<dbReference type="PANTHER" id="PTHR12629:SF0">
    <property type="entry name" value="DIPHOSPHOINOSITOL-POLYPHOSPHATE DIPHOSPHATASE"/>
    <property type="match status" value="1"/>
</dbReference>
<protein>
    <recommendedName>
        <fullName evidence="4">diphosphoinositol-polyphosphate diphosphatase</fullName>
        <ecNumber evidence="4">3.6.1.52</ecNumber>
    </recommendedName>
</protein>
<name>A0A6P4YQV7_BRABE</name>
<evidence type="ECO:0000256" key="1">
    <source>
        <dbReference type="ARBA" id="ARBA00001946"/>
    </source>
</evidence>
<dbReference type="InterPro" id="IPR020084">
    <property type="entry name" value="NUDIX_hydrolase_CS"/>
</dbReference>
<accession>A0A6P4YQV7</accession>
<keyword evidence="7 10" id="KW-0378">Hydrolase</keyword>
<organism evidence="13 14">
    <name type="scientific">Branchiostoma belcheri</name>
    <name type="common">Amphioxus</name>
    <dbReference type="NCBI Taxonomy" id="7741"/>
    <lineage>
        <taxon>Eukaryota</taxon>
        <taxon>Metazoa</taxon>
        <taxon>Chordata</taxon>
        <taxon>Cephalochordata</taxon>
        <taxon>Leptocardii</taxon>
        <taxon>Amphioxiformes</taxon>
        <taxon>Branchiostomatidae</taxon>
        <taxon>Branchiostoma</taxon>
    </lineage>
</organism>
<evidence type="ECO:0000256" key="9">
    <source>
        <dbReference type="ARBA" id="ARBA00033994"/>
    </source>
</evidence>
<keyword evidence="8" id="KW-0460">Magnesium</keyword>
<dbReference type="Pfam" id="PF00293">
    <property type="entry name" value="NUDIX"/>
    <property type="match status" value="1"/>
</dbReference>
<evidence type="ECO:0000256" key="8">
    <source>
        <dbReference type="ARBA" id="ARBA00022842"/>
    </source>
</evidence>
<dbReference type="GO" id="GO:0034431">
    <property type="term" value="F:bis(5'-adenosyl)-hexaphosphatase activity"/>
    <property type="evidence" value="ECO:0007669"/>
    <property type="project" value="TreeGrafter"/>
</dbReference>
<evidence type="ECO:0000259" key="12">
    <source>
        <dbReference type="PROSITE" id="PS51462"/>
    </source>
</evidence>
<dbReference type="PROSITE" id="PS00893">
    <property type="entry name" value="NUDIX_BOX"/>
    <property type="match status" value="1"/>
</dbReference>
<dbReference type="FunFam" id="3.90.79.10:FF:000002">
    <property type="entry name" value="diphosphoinositol polyphosphate phosphohydrolase 1"/>
    <property type="match status" value="1"/>
</dbReference>
<dbReference type="PRINTS" id="PR00502">
    <property type="entry name" value="NUDIXFAMILY"/>
</dbReference>
<dbReference type="GO" id="GO:1901911">
    <property type="term" value="P:adenosine 5'-(hexahydrogen pentaphosphate) catabolic process"/>
    <property type="evidence" value="ECO:0007669"/>
    <property type="project" value="TreeGrafter"/>
</dbReference>
<dbReference type="InterPro" id="IPR015797">
    <property type="entry name" value="NUDIX_hydrolase-like_dom_sf"/>
</dbReference>
<proteinExistence type="inferred from homology"/>
<evidence type="ECO:0000256" key="10">
    <source>
        <dbReference type="RuleBase" id="RU003476"/>
    </source>
</evidence>
<dbReference type="GO" id="GO:0000298">
    <property type="term" value="F:endopolyphosphatase activity"/>
    <property type="evidence" value="ECO:0007669"/>
    <property type="project" value="TreeGrafter"/>
</dbReference>
<feature type="region of interest" description="Disordered" evidence="11">
    <location>
        <begin position="160"/>
        <end position="262"/>
    </location>
</feature>
<dbReference type="InterPro" id="IPR000086">
    <property type="entry name" value="NUDIX_hydrolase_dom"/>
</dbReference>
<dbReference type="OrthoDB" id="2011998at2759"/>
<dbReference type="Proteomes" id="UP000515135">
    <property type="component" value="Unplaced"/>
</dbReference>
<dbReference type="CDD" id="cd04666">
    <property type="entry name" value="NUDIX_DIPP2_like_Nudt4"/>
    <property type="match status" value="1"/>
</dbReference>
<dbReference type="GO" id="GO:0005737">
    <property type="term" value="C:cytoplasm"/>
    <property type="evidence" value="ECO:0007669"/>
    <property type="project" value="UniProtKB-SubCell"/>
</dbReference>
<comment type="cofactor">
    <cofactor evidence="1">
        <name>Mg(2+)</name>
        <dbReference type="ChEBI" id="CHEBI:18420"/>
    </cofactor>
</comment>
<dbReference type="GO" id="GO:0046872">
    <property type="term" value="F:metal ion binding"/>
    <property type="evidence" value="ECO:0007669"/>
    <property type="project" value="UniProtKB-KW"/>
</dbReference>
<evidence type="ECO:0000256" key="6">
    <source>
        <dbReference type="ARBA" id="ARBA00022723"/>
    </source>
</evidence>
<dbReference type="GO" id="GO:0071543">
    <property type="term" value="P:diphosphoinositol polyphosphate metabolic process"/>
    <property type="evidence" value="ECO:0007669"/>
    <property type="project" value="TreeGrafter"/>
</dbReference>
<dbReference type="GO" id="GO:0034432">
    <property type="term" value="F:bis(5'-adenosyl)-pentaphosphatase activity"/>
    <property type="evidence" value="ECO:0007669"/>
    <property type="project" value="TreeGrafter"/>
</dbReference>
<feature type="compositionally biased region" description="Low complexity" evidence="11">
    <location>
        <begin position="162"/>
        <end position="175"/>
    </location>
</feature>
<evidence type="ECO:0000256" key="2">
    <source>
        <dbReference type="ARBA" id="ARBA00004496"/>
    </source>
</evidence>
<dbReference type="InterPro" id="IPR047198">
    <property type="entry name" value="DDP-like_NUDIX"/>
</dbReference>
<evidence type="ECO:0000313" key="14">
    <source>
        <dbReference type="RefSeq" id="XP_019626773.1"/>
    </source>
</evidence>
<evidence type="ECO:0000256" key="4">
    <source>
        <dbReference type="ARBA" id="ARBA00012527"/>
    </source>
</evidence>
<comment type="catalytic activity">
    <reaction evidence="9">
        <text>diphospho-myo-inositol polyphosphate + H2O = myo-inositol polyphosphate + phosphate.</text>
        <dbReference type="EC" id="3.6.1.52"/>
    </reaction>
</comment>
<comment type="similarity">
    <text evidence="3">Belongs to the Nudix hydrolase family. DIPP subfamily.</text>
</comment>
<keyword evidence="5" id="KW-0963">Cytoplasm</keyword>
<dbReference type="AlphaFoldDB" id="A0A6P4YQV7"/>
<dbReference type="PANTHER" id="PTHR12629">
    <property type="entry name" value="DIPHOSPHOINOSITOL POLYPHOSPHATE PHOSPHOHYDROLASE"/>
    <property type="match status" value="1"/>
</dbReference>
<evidence type="ECO:0000313" key="13">
    <source>
        <dbReference type="Proteomes" id="UP000515135"/>
    </source>
</evidence>
<dbReference type="PROSITE" id="PS51462">
    <property type="entry name" value="NUDIX"/>
    <property type="match status" value="1"/>
</dbReference>
<dbReference type="GO" id="GO:0008486">
    <property type="term" value="F:diphosphoinositol-polyphosphate diphosphatase activity"/>
    <property type="evidence" value="ECO:0007669"/>
    <property type="project" value="UniProtKB-EC"/>
</dbReference>
<keyword evidence="13" id="KW-1185">Reference proteome</keyword>
<feature type="compositionally biased region" description="Polar residues" evidence="11">
    <location>
        <begin position="243"/>
        <end position="256"/>
    </location>
</feature>
<dbReference type="KEGG" id="bbel:109471834"/>
<dbReference type="SUPFAM" id="SSF55811">
    <property type="entry name" value="Nudix"/>
    <property type="match status" value="1"/>
</dbReference>
<dbReference type="Gene3D" id="3.90.79.10">
    <property type="entry name" value="Nucleoside Triphosphate Pyrophosphohydrolase"/>
    <property type="match status" value="1"/>
</dbReference>
<dbReference type="GO" id="GO:1901909">
    <property type="term" value="P:diadenosine hexaphosphate catabolic process"/>
    <property type="evidence" value="ECO:0007669"/>
    <property type="project" value="TreeGrafter"/>
</dbReference>
<keyword evidence="6" id="KW-0479">Metal-binding</keyword>
<evidence type="ECO:0000256" key="3">
    <source>
        <dbReference type="ARBA" id="ARBA00008266"/>
    </source>
</evidence>
<dbReference type="GeneID" id="109471834"/>
<feature type="domain" description="Nudix hydrolase" evidence="12">
    <location>
        <begin position="17"/>
        <end position="149"/>
    </location>
</feature>
<dbReference type="InterPro" id="IPR020476">
    <property type="entry name" value="Nudix_hydrolase"/>
</dbReference>
<gene>
    <name evidence="14" type="primary">LOC109471834</name>
</gene>
<dbReference type="EC" id="3.6.1.52" evidence="4"/>
<reference evidence="14" key="1">
    <citation type="submission" date="2025-08" db="UniProtKB">
        <authorList>
            <consortium name="RefSeq"/>
        </authorList>
    </citation>
    <scope>IDENTIFICATION</scope>
    <source>
        <tissue evidence="14">Gonad</tissue>
    </source>
</reference>
<dbReference type="RefSeq" id="XP_019626773.1">
    <property type="nucleotide sequence ID" value="XM_019771214.1"/>
</dbReference>
<dbReference type="GO" id="GO:0005634">
    <property type="term" value="C:nucleus"/>
    <property type="evidence" value="ECO:0007669"/>
    <property type="project" value="TreeGrafter"/>
</dbReference>
<evidence type="ECO:0000256" key="7">
    <source>
        <dbReference type="ARBA" id="ARBA00022801"/>
    </source>
</evidence>
<dbReference type="GO" id="GO:1901907">
    <property type="term" value="P:diadenosine pentaphosphate catabolic process"/>
    <property type="evidence" value="ECO:0007669"/>
    <property type="project" value="TreeGrafter"/>
</dbReference>
<sequence length="262" mass="29481">MKPKENQVRTYDADGFRKRAACLCLNANRDQVLLVSSSRYPDRWVVPGGGLEPEEEPSQAAIREVAEEAGVTGVLDVHLSEEIPQGYLDTFENTERKHRTMVYLVQVTELLDDWEDSQKIGRKRKWFSFQEAQQRLAEHKPVQKQYIIKLLSILNKQKNCETSTPNSSQTTNTQPAEEHSIGGEDSGLDSRNGHSLPEHRSSTSLEGRMQQNKKHDSSSNNDSTGQSIESHVVGAVSKHRLESSNSQTSNRFSTLAKTCDTR</sequence>
<evidence type="ECO:0000256" key="5">
    <source>
        <dbReference type="ARBA" id="ARBA00022490"/>
    </source>
</evidence>
<comment type="subcellular location">
    <subcellularLocation>
        <location evidence="2">Cytoplasm</location>
    </subcellularLocation>
</comment>
<evidence type="ECO:0000256" key="11">
    <source>
        <dbReference type="SAM" id="MobiDB-lite"/>
    </source>
</evidence>